<organism evidence="1 2">
    <name type="scientific">Gordonia phage Troje</name>
    <dbReference type="NCBI Taxonomy" id="2079282"/>
    <lineage>
        <taxon>Viruses</taxon>
        <taxon>Duplodnaviria</taxon>
        <taxon>Heunggongvirae</taxon>
        <taxon>Uroviricota</taxon>
        <taxon>Caudoviricetes</taxon>
        <taxon>Emalynvirus</taxon>
        <taxon>Emalynvirus troje</taxon>
    </lineage>
</organism>
<dbReference type="OrthoDB" id="10713at10239"/>
<sequence length="170" mass="18569">MADEELPTAPITAEDLQKFDADLEAATAEDMIRTAWVRALRLAPCLKEPDFDDPTDLEIVKDVLRGAILRWNERGSGAVTQRTAGDYGETLKASDSSLFRPQEIRDLQSLCSGYRKRGAASTISTIPTAQDYVQHAEWCAWNFQANPTFCDCGALLSGDGMPINGGATQL</sequence>
<dbReference type="Proteomes" id="UP000241411">
    <property type="component" value="Segment"/>
</dbReference>
<proteinExistence type="predicted"/>
<protein>
    <submittedName>
        <fullName evidence="1">Head-to-tail adaptor</fullName>
    </submittedName>
</protein>
<evidence type="ECO:0000313" key="2">
    <source>
        <dbReference type="Proteomes" id="UP000241411"/>
    </source>
</evidence>
<dbReference type="EMBL" id="MG770215">
    <property type="protein sequence ID" value="AUV60715.1"/>
    <property type="molecule type" value="Genomic_DNA"/>
</dbReference>
<accession>A0A2K9VEM5</accession>
<gene>
    <name evidence="1" type="ORF">SEA_TROJE_9</name>
</gene>
<name>A0A2K9VEM5_9CAUD</name>
<reference evidence="1 2" key="1">
    <citation type="submission" date="2018-01" db="EMBL/GenBank/DDBJ databases">
        <authorList>
            <person name="Farren J.M."/>
            <person name="Htoo L.P."/>
            <person name="Johnson E.S."/>
            <person name="Williams B.R."/>
            <person name="Bonilla J.A."/>
            <person name="Klyczek K."/>
            <person name="Garlena R.A."/>
            <person name="Russell D.A."/>
            <person name="Pope W.H."/>
            <person name="Jacobs-Sera D."/>
            <person name="Hendrix R.W."/>
            <person name="Hatfull G.F."/>
        </authorList>
    </citation>
    <scope>NUCLEOTIDE SEQUENCE [LARGE SCALE GENOMIC DNA]</scope>
</reference>
<evidence type="ECO:0000313" key="1">
    <source>
        <dbReference type="EMBL" id="AUV60715.1"/>
    </source>
</evidence>
<keyword evidence="2" id="KW-1185">Reference proteome</keyword>